<dbReference type="Proteomes" id="UP000664002">
    <property type="component" value="Unassembled WGS sequence"/>
</dbReference>
<accession>A0A939NJS7</accession>
<comment type="caution">
    <text evidence="1">The sequence shown here is derived from an EMBL/GenBank/DDBJ whole genome shotgun (WGS) entry which is preliminary data.</text>
</comment>
<protein>
    <submittedName>
        <fullName evidence="1">Uncharacterized protein</fullName>
    </submittedName>
</protein>
<evidence type="ECO:0000313" key="2">
    <source>
        <dbReference type="Proteomes" id="UP000664002"/>
    </source>
</evidence>
<name>A0A939NJS7_KLEPN</name>
<reference evidence="1" key="1">
    <citation type="submission" date="2021-03" db="EMBL/GenBank/DDBJ databases">
        <title>Molecular epidemiology and mechanisms of colistin and carbapenem resistance in Enterobacteriaceae from clinical isolates, the environment and porcine samples in Pretoria, South Africa.</title>
        <authorList>
            <person name="Bogoshi D."/>
            <person name="Mbelle N.M."/>
            <person name="Naidoo V."/>
            <person name="Osei Sekyere J."/>
        </authorList>
    </citation>
    <scope>NUCLEOTIDE SEQUENCE</scope>
    <source>
        <strain evidence="1">C027</strain>
    </source>
</reference>
<organism evidence="1 2">
    <name type="scientific">Klebsiella pneumoniae</name>
    <dbReference type="NCBI Taxonomy" id="573"/>
    <lineage>
        <taxon>Bacteria</taxon>
        <taxon>Pseudomonadati</taxon>
        <taxon>Pseudomonadota</taxon>
        <taxon>Gammaproteobacteria</taxon>
        <taxon>Enterobacterales</taxon>
        <taxon>Enterobacteriaceae</taxon>
        <taxon>Klebsiella/Raoultella group</taxon>
        <taxon>Klebsiella</taxon>
        <taxon>Klebsiella pneumoniae complex</taxon>
    </lineage>
</organism>
<sequence length="84" mass="9328">MLRRYKSGDTYEKVFVVQMAMLATSRRARNAQKRVTGCLTKLIGLTISTEMAIRISSRCCVTTSVSKAVKATANTHFERIGLLS</sequence>
<gene>
    <name evidence="1" type="ORF">J4730_01620</name>
</gene>
<proteinExistence type="predicted"/>
<evidence type="ECO:0000313" key="1">
    <source>
        <dbReference type="EMBL" id="MBO1997121.1"/>
    </source>
</evidence>
<dbReference type="AlphaFoldDB" id="A0A939NJS7"/>
<dbReference type="EMBL" id="JAGETM010000001">
    <property type="protein sequence ID" value="MBO1997121.1"/>
    <property type="molecule type" value="Genomic_DNA"/>
</dbReference>